<accession>A0A4Y8D6P9</accession>
<keyword evidence="2" id="KW-0812">Transmembrane</keyword>
<keyword evidence="4" id="KW-1185">Reference proteome</keyword>
<evidence type="ECO:0000313" key="4">
    <source>
        <dbReference type="Proteomes" id="UP000297299"/>
    </source>
</evidence>
<feature type="compositionally biased region" description="Low complexity" evidence="1">
    <location>
        <begin position="1"/>
        <end position="10"/>
    </location>
</feature>
<sequence length="255" mass="27958">MPPNSTPSTSSDDDNRSTPAVRTHSSNTFNRRHTALRTEGITEYITICNVLAVLLIVPLAFTYIKVMITGPAPSPGSNVHSIYAPVTITSTIYTPSSTAISNRHSHENSHDPSSNPWPNFTYGILASSSRRFLVPTSGGVTLVGPRSGKNPNVLWKCVEIKGWLHFRNAASGCFLGHNFWGDLICTAKAPDGWERFITRPTPDGGHYLLMIHWERLWKVGIKRGILAKIGEGETGGFALSGEEEGEVIAWEFLRA</sequence>
<evidence type="ECO:0008006" key="5">
    <source>
        <dbReference type="Google" id="ProtNLM"/>
    </source>
</evidence>
<dbReference type="AlphaFoldDB" id="A0A4Y8D6P9"/>
<feature type="region of interest" description="Disordered" evidence="1">
    <location>
        <begin position="1"/>
        <end position="29"/>
    </location>
</feature>
<protein>
    <recommendedName>
        <fullName evidence="5">Ricin B lectin domain-containing protein</fullName>
    </recommendedName>
</protein>
<dbReference type="Proteomes" id="UP000297299">
    <property type="component" value="Unassembled WGS sequence"/>
</dbReference>
<evidence type="ECO:0000313" key="3">
    <source>
        <dbReference type="EMBL" id="TEY71158.1"/>
    </source>
</evidence>
<dbReference type="EMBL" id="PHWZ01000100">
    <property type="protein sequence ID" value="TEY71158.1"/>
    <property type="molecule type" value="Genomic_DNA"/>
</dbReference>
<feature type="transmembrane region" description="Helical" evidence="2">
    <location>
        <begin position="44"/>
        <end position="64"/>
    </location>
</feature>
<comment type="caution">
    <text evidence="3">The sequence shown here is derived from an EMBL/GenBank/DDBJ whole genome shotgun (WGS) entry which is preliminary data.</text>
</comment>
<evidence type="ECO:0000256" key="2">
    <source>
        <dbReference type="SAM" id="Phobius"/>
    </source>
</evidence>
<proteinExistence type="predicted"/>
<reference evidence="3 4" key="1">
    <citation type="submission" date="2017-11" db="EMBL/GenBank/DDBJ databases">
        <title>Comparative genomics of Botrytis spp.</title>
        <authorList>
            <person name="Valero-Jimenez C.A."/>
            <person name="Tapia P."/>
            <person name="Veloso J."/>
            <person name="Silva-Moreno E."/>
            <person name="Staats M."/>
            <person name="Valdes J.H."/>
            <person name="Van Kan J.A.L."/>
        </authorList>
    </citation>
    <scope>NUCLEOTIDE SEQUENCE [LARGE SCALE GENOMIC DNA]</scope>
    <source>
        <strain evidence="3 4">MUCL2830</strain>
    </source>
</reference>
<keyword evidence="2" id="KW-1133">Transmembrane helix</keyword>
<dbReference type="OrthoDB" id="5289641at2759"/>
<keyword evidence="2" id="KW-0472">Membrane</keyword>
<organism evidence="3 4">
    <name type="scientific">Botryotinia calthae</name>
    <dbReference type="NCBI Taxonomy" id="38488"/>
    <lineage>
        <taxon>Eukaryota</taxon>
        <taxon>Fungi</taxon>
        <taxon>Dikarya</taxon>
        <taxon>Ascomycota</taxon>
        <taxon>Pezizomycotina</taxon>
        <taxon>Leotiomycetes</taxon>
        <taxon>Helotiales</taxon>
        <taxon>Sclerotiniaceae</taxon>
        <taxon>Botryotinia</taxon>
    </lineage>
</organism>
<gene>
    <name evidence="3" type="ORF">BOTCAL_0100g00220</name>
</gene>
<name>A0A4Y8D6P9_9HELO</name>
<dbReference type="PANTHER" id="PTHR39697">
    <property type="entry name" value="RICIN B LECTIN DOMAIN-CONTAINING PROTEIN-RELATED"/>
    <property type="match status" value="1"/>
</dbReference>
<evidence type="ECO:0000256" key="1">
    <source>
        <dbReference type="SAM" id="MobiDB-lite"/>
    </source>
</evidence>
<dbReference type="SUPFAM" id="SSF50405">
    <property type="entry name" value="Actin-crosslinking proteins"/>
    <property type="match status" value="1"/>
</dbReference>
<dbReference type="InterPro" id="IPR008999">
    <property type="entry name" value="Actin-crosslinking"/>
</dbReference>
<dbReference type="PANTHER" id="PTHR39697:SF1">
    <property type="entry name" value="RICIN B LECTIN DOMAIN-CONTAINING PROTEIN"/>
    <property type="match status" value="1"/>
</dbReference>